<dbReference type="RefSeq" id="WP_190830588.1">
    <property type="nucleotide sequence ID" value="NZ_CAWPPI010000063.1"/>
</dbReference>
<accession>A0A8J6XJL9</accession>
<evidence type="ECO:0000313" key="2">
    <source>
        <dbReference type="Proteomes" id="UP000629098"/>
    </source>
</evidence>
<comment type="caution">
    <text evidence="1">The sequence shown here is derived from an EMBL/GenBank/DDBJ whole genome shotgun (WGS) entry which is preliminary data.</text>
</comment>
<proteinExistence type="predicted"/>
<gene>
    <name evidence="1" type="ORF">ICL16_18755</name>
</gene>
<evidence type="ECO:0000313" key="1">
    <source>
        <dbReference type="EMBL" id="MBD2774057.1"/>
    </source>
</evidence>
<keyword evidence="2" id="KW-1185">Reference proteome</keyword>
<organism evidence="1 2">
    <name type="scientific">Iningainema tapete BLCC-T55</name>
    <dbReference type="NCBI Taxonomy" id="2748662"/>
    <lineage>
        <taxon>Bacteria</taxon>
        <taxon>Bacillati</taxon>
        <taxon>Cyanobacteriota</taxon>
        <taxon>Cyanophyceae</taxon>
        <taxon>Nostocales</taxon>
        <taxon>Scytonemataceae</taxon>
        <taxon>Iningainema tapete</taxon>
    </lineage>
</organism>
<dbReference type="Proteomes" id="UP000629098">
    <property type="component" value="Unassembled WGS sequence"/>
</dbReference>
<dbReference type="EMBL" id="JACXAE010000063">
    <property type="protein sequence ID" value="MBD2774057.1"/>
    <property type="molecule type" value="Genomic_DNA"/>
</dbReference>
<reference evidence="1" key="1">
    <citation type="submission" date="2020-09" db="EMBL/GenBank/DDBJ databases">
        <title>Iningainema tapete sp. nov. (Scytonemataceae, Cyanobacteria) from greenhouses in central Florida (USA) produces two types of nodularin with biosynthetic potential for microcystin-LR and anabaenopeptins.</title>
        <authorList>
            <person name="Berthold D.E."/>
            <person name="Lefler F.W."/>
            <person name="Huang I.-S."/>
            <person name="Abdulla H."/>
            <person name="Zimba P.V."/>
            <person name="Laughinghouse H.D. IV."/>
        </authorList>
    </citation>
    <scope>NUCLEOTIDE SEQUENCE</scope>
    <source>
        <strain evidence="1">BLCCT55</strain>
    </source>
</reference>
<name>A0A8J6XJL9_9CYAN</name>
<protein>
    <submittedName>
        <fullName evidence="1">Uncharacterized protein</fullName>
    </submittedName>
</protein>
<dbReference type="AlphaFoldDB" id="A0A8J6XJL9"/>
<sequence length="81" mass="8570">MQNTIKEELQQLLPANLVDAQVSDAELESVAGGVRQYSTGGRTVILTFQGVSTVPLSIGNTSGRVIAREVRTILGVTVDSI</sequence>